<sequence length="87" mass="10228">MSFNFSCVVFLHYHPHLHLLEQLFYHFQPLVSHYNFHDGSPHLRKILTAVHPKHCIFLHSLDICTPEVYFCYPIHLSVYASCDAVCT</sequence>
<evidence type="ECO:0000313" key="1">
    <source>
        <dbReference type="EMBL" id="AFK47128.1"/>
    </source>
</evidence>
<accession>I3T3N6</accession>
<protein>
    <submittedName>
        <fullName evidence="1">Uncharacterized protein</fullName>
    </submittedName>
</protein>
<proteinExistence type="evidence at transcript level"/>
<name>I3T3N6_LOTJA</name>
<dbReference type="EMBL" id="BT147334">
    <property type="protein sequence ID" value="AFK47128.1"/>
    <property type="molecule type" value="mRNA"/>
</dbReference>
<dbReference type="AlphaFoldDB" id="I3T3N6"/>
<organism evidence="1">
    <name type="scientific">Lotus japonicus</name>
    <name type="common">Lotus corniculatus var. japonicus</name>
    <dbReference type="NCBI Taxonomy" id="34305"/>
    <lineage>
        <taxon>Eukaryota</taxon>
        <taxon>Viridiplantae</taxon>
        <taxon>Streptophyta</taxon>
        <taxon>Embryophyta</taxon>
        <taxon>Tracheophyta</taxon>
        <taxon>Spermatophyta</taxon>
        <taxon>Magnoliopsida</taxon>
        <taxon>eudicotyledons</taxon>
        <taxon>Gunneridae</taxon>
        <taxon>Pentapetalae</taxon>
        <taxon>rosids</taxon>
        <taxon>fabids</taxon>
        <taxon>Fabales</taxon>
        <taxon>Fabaceae</taxon>
        <taxon>Papilionoideae</taxon>
        <taxon>50 kb inversion clade</taxon>
        <taxon>NPAAA clade</taxon>
        <taxon>Hologalegina</taxon>
        <taxon>robinioid clade</taxon>
        <taxon>Loteae</taxon>
        <taxon>Lotus</taxon>
    </lineage>
</organism>
<reference evidence="1" key="1">
    <citation type="submission" date="2012-05" db="EMBL/GenBank/DDBJ databases">
        <authorList>
            <person name="Krishnakumar V."/>
            <person name="Cheung F."/>
            <person name="Xiao Y."/>
            <person name="Chan A."/>
            <person name="Moskal W.A."/>
            <person name="Town C.D."/>
        </authorList>
    </citation>
    <scope>NUCLEOTIDE SEQUENCE</scope>
</reference>